<reference evidence="2" key="1">
    <citation type="submission" date="2011-07" db="EMBL/GenBank/DDBJ databases">
        <title>Divergent evolution of antigenic variation in African trypanosomes.</title>
        <authorList>
            <person name="Jackson A.P."/>
            <person name="Berry A."/>
            <person name="Allison H.C."/>
            <person name="Burton P."/>
            <person name="Anderson J."/>
            <person name="Aslett M."/>
            <person name="Brown R."/>
            <person name="Corton N."/>
            <person name="Harris D."/>
            <person name="Hauser H."/>
            <person name="Gamble J."/>
            <person name="Gilderthorp R."/>
            <person name="McQuillan J."/>
            <person name="Quail M.A."/>
            <person name="Sanders M."/>
            <person name="Van Tonder A."/>
            <person name="Ginger M.L."/>
            <person name="Donelson J.E."/>
            <person name="Field M.C."/>
            <person name="Barry J.D."/>
            <person name="Berriman M."/>
            <person name="Hertz-Fowler C."/>
        </authorList>
    </citation>
    <scope>NUCLEOTIDE SEQUENCE [LARGE SCALE GENOMIC DNA]</scope>
    <source>
        <strain evidence="2">IL3000</strain>
    </source>
</reference>
<comment type="caution">
    <text evidence="1">The sequence shown here is derived from an EMBL/GenBank/DDBJ whole genome shotgun (WGS) entry which is preliminary data.</text>
</comment>
<protein>
    <submittedName>
        <fullName evidence="1">Uncharacterized protein</fullName>
    </submittedName>
</protein>
<organism evidence="1 2">
    <name type="scientific">Trypanosoma congolense (strain IL3000)</name>
    <dbReference type="NCBI Taxonomy" id="1068625"/>
    <lineage>
        <taxon>Eukaryota</taxon>
        <taxon>Discoba</taxon>
        <taxon>Euglenozoa</taxon>
        <taxon>Kinetoplastea</taxon>
        <taxon>Metakinetoplastina</taxon>
        <taxon>Trypanosomatida</taxon>
        <taxon>Trypanosomatidae</taxon>
        <taxon>Trypanosoma</taxon>
        <taxon>Nannomonas</taxon>
    </lineage>
</organism>
<dbReference type="AlphaFoldDB" id="F9W825"/>
<dbReference type="Proteomes" id="UP000000702">
    <property type="component" value="Unassembled WGS sequence"/>
</dbReference>
<evidence type="ECO:0000313" key="2">
    <source>
        <dbReference type="Proteomes" id="UP000000702"/>
    </source>
</evidence>
<dbReference type="EMBL" id="CAEQ01001123">
    <property type="protein sequence ID" value="CCD13351.1"/>
    <property type="molecule type" value="Genomic_DNA"/>
</dbReference>
<name>F9W825_TRYCI</name>
<evidence type="ECO:0000313" key="1">
    <source>
        <dbReference type="EMBL" id="CCD13351.1"/>
    </source>
</evidence>
<reference evidence="1 2" key="2">
    <citation type="journal article" date="2012" name="Proc. Natl. Acad. Sci. U.S.A.">
        <title>Antigenic diversity is generated by distinct evolutionary mechanisms in African trypanosome species.</title>
        <authorList>
            <person name="Jackson A.P."/>
            <person name="Berry A."/>
            <person name="Aslett M."/>
            <person name="Allison H.C."/>
            <person name="Burton P."/>
            <person name="Vavrova-Anderson J."/>
            <person name="Brown R."/>
            <person name="Browne H."/>
            <person name="Corton N."/>
            <person name="Hauser H."/>
            <person name="Gamble J."/>
            <person name="Gilderthorp R."/>
            <person name="Marcello L."/>
            <person name="McQuillan J."/>
            <person name="Otto T.D."/>
            <person name="Quail M.A."/>
            <person name="Sanders M.J."/>
            <person name="van Tonder A."/>
            <person name="Ginger M.L."/>
            <person name="Field M.C."/>
            <person name="Barry J.D."/>
            <person name="Hertz-Fowler C."/>
            <person name="Berriman M."/>
        </authorList>
    </citation>
    <scope>NUCLEOTIDE SEQUENCE [LARGE SCALE GENOMIC DNA]</scope>
    <source>
        <strain evidence="1 2">IL3000</strain>
    </source>
</reference>
<accession>F9W825</accession>
<gene>
    <name evidence="1" type="ORF">TCIL3000_0_41090</name>
</gene>
<proteinExistence type="predicted"/>
<sequence length="114" mass="13099">MRKYYNFFKSCVMPQHQISLISISLKQYHKQCHKSNKLSNIILPSCYLRIEFLLAASFQTDKILNAGGIIYIYRTLDSPNIETKELSNTVVANRARLCNFSGENTKEKGNDFGD</sequence>
<keyword evidence="2" id="KW-1185">Reference proteome</keyword>